<feature type="domain" description="PAC" evidence="5">
    <location>
        <begin position="259"/>
        <end position="311"/>
    </location>
</feature>
<feature type="domain" description="PAC" evidence="5">
    <location>
        <begin position="381"/>
        <end position="433"/>
    </location>
</feature>
<dbReference type="GO" id="GO:0007165">
    <property type="term" value="P:signal transduction"/>
    <property type="evidence" value="ECO:0007669"/>
    <property type="project" value="UniProtKB-KW"/>
</dbReference>
<protein>
    <submittedName>
        <fullName evidence="6">Putative methyl-accepting chemotaxis protein</fullName>
    </submittedName>
</protein>
<dbReference type="PROSITE" id="PS50113">
    <property type="entry name" value="PAC"/>
    <property type="match status" value="2"/>
</dbReference>
<dbReference type="Proteomes" id="UP000007069">
    <property type="component" value="Chromosome"/>
</dbReference>
<dbReference type="InterPro" id="IPR004089">
    <property type="entry name" value="MCPsignal_dom"/>
</dbReference>
<dbReference type="PROSITE" id="PS50111">
    <property type="entry name" value="CHEMOTAXIS_TRANSDUC_2"/>
    <property type="match status" value="1"/>
</dbReference>
<name>Q3BUQ4_XANE5</name>
<dbReference type="NCBIfam" id="TIGR00229">
    <property type="entry name" value="sensory_box"/>
    <property type="match status" value="3"/>
</dbReference>
<dbReference type="SMART" id="SM00086">
    <property type="entry name" value="PAC"/>
    <property type="match status" value="3"/>
</dbReference>
<accession>Q3BUQ4</accession>
<dbReference type="Gene3D" id="1.10.287.950">
    <property type="entry name" value="Methyl-accepting chemotaxis protein"/>
    <property type="match status" value="1"/>
</dbReference>
<dbReference type="InterPro" id="IPR013655">
    <property type="entry name" value="PAS_fold_3"/>
</dbReference>
<feature type="domain" description="Methyl-accepting transducer" evidence="3">
    <location>
        <begin position="441"/>
        <end position="670"/>
    </location>
</feature>
<dbReference type="InterPro" id="IPR050903">
    <property type="entry name" value="Bact_Chemotaxis_MeTrfase"/>
</dbReference>
<dbReference type="CDD" id="cd11386">
    <property type="entry name" value="MCP_signal"/>
    <property type="match status" value="1"/>
</dbReference>
<dbReference type="EMBL" id="AM039952">
    <property type="protein sequence ID" value="CAJ23455.1"/>
    <property type="molecule type" value="Genomic_DNA"/>
</dbReference>
<organism evidence="7">
    <name type="scientific">Xanthomonas euvesicatoria pv. vesicatoria (strain 85-10)</name>
    <name type="common">Xanthomonas campestris pv. vesicatoria</name>
    <dbReference type="NCBI Taxonomy" id="316273"/>
    <lineage>
        <taxon>Bacteria</taxon>
        <taxon>Pseudomonadati</taxon>
        <taxon>Pseudomonadota</taxon>
        <taxon>Gammaproteobacteria</taxon>
        <taxon>Lysobacterales</taxon>
        <taxon>Lysobacteraceae</taxon>
        <taxon>Xanthomonas</taxon>
    </lineage>
</organism>
<dbReference type="GO" id="GO:0016020">
    <property type="term" value="C:membrane"/>
    <property type="evidence" value="ECO:0007669"/>
    <property type="project" value="InterPro"/>
</dbReference>
<dbReference type="eggNOG" id="COG0840">
    <property type="taxonomic scope" value="Bacteria"/>
</dbReference>
<evidence type="ECO:0000259" key="5">
    <source>
        <dbReference type="PROSITE" id="PS50113"/>
    </source>
</evidence>
<evidence type="ECO:0000259" key="4">
    <source>
        <dbReference type="PROSITE" id="PS50112"/>
    </source>
</evidence>
<dbReference type="KEGG" id="xcv:XCV1778"/>
<dbReference type="SUPFAM" id="SSF58104">
    <property type="entry name" value="Methyl-accepting chemotaxis protein (MCP) signaling domain"/>
    <property type="match status" value="1"/>
</dbReference>
<reference evidence="6 7" key="1">
    <citation type="journal article" date="2005" name="J. Bacteriol.">
        <title>Insights into genome plasticity and pathogenicity of the plant pathogenic Bacterium Xanthomonas campestris pv. vesicatoria revealed by the complete genome sequence.</title>
        <authorList>
            <person name="Thieme F."/>
            <person name="Koebnik R."/>
            <person name="Bekel T."/>
            <person name="Berger C."/>
            <person name="Boch J."/>
            <person name="Buettner D."/>
            <person name="Caldana C."/>
            <person name="Gaigalat L."/>
            <person name="Goesmann A."/>
            <person name="Kay S."/>
            <person name="Kirchner O."/>
            <person name="Lanz C."/>
            <person name="Linke B."/>
            <person name="McHardy A.C."/>
            <person name="Meyer F."/>
            <person name="Mittenhuber G."/>
            <person name="Nies D.H."/>
            <person name="Niesbach-Kloesgen U."/>
            <person name="Patschkowski T."/>
            <person name="Rueckert C."/>
            <person name="Rupp O."/>
            <person name="Schneicker S."/>
            <person name="Schuster S.C."/>
            <person name="Vorhoelter F.J."/>
            <person name="Weber E."/>
            <person name="Puehler A."/>
            <person name="Bonas U."/>
            <person name="Bartels D."/>
            <person name="Kaiser O."/>
        </authorList>
    </citation>
    <scope>NUCLEOTIDE SEQUENCE [LARGE SCALE GENOMIC DNA]</scope>
    <source>
        <strain evidence="6 7">85-10</strain>
    </source>
</reference>
<keyword evidence="1 2" id="KW-0807">Transducer</keyword>
<feature type="domain" description="PAS" evidence="4">
    <location>
        <begin position="78"/>
        <end position="108"/>
    </location>
</feature>
<feature type="domain" description="PAS" evidence="4">
    <location>
        <begin position="322"/>
        <end position="352"/>
    </location>
</feature>
<evidence type="ECO:0000313" key="6">
    <source>
        <dbReference type="EMBL" id="CAJ23455.1"/>
    </source>
</evidence>
<evidence type="ECO:0000256" key="1">
    <source>
        <dbReference type="ARBA" id="ARBA00023224"/>
    </source>
</evidence>
<dbReference type="PANTHER" id="PTHR24422">
    <property type="entry name" value="CHEMOTAXIS PROTEIN METHYLTRANSFERASE"/>
    <property type="match status" value="1"/>
</dbReference>
<dbReference type="SUPFAM" id="SSF55785">
    <property type="entry name" value="PYP-like sensor domain (PAS domain)"/>
    <property type="match status" value="3"/>
</dbReference>
<sequence length="708" mass="77499">MPLPLRAGARRRCLTHLNRLVDAVRGGGQVTGAWVAKDVNHISDVDVMRLSHLLGRVFSFWGRGLQHKVAAVDRVMAVIEFDLDGRILDANSNFLALMGYRLDEVVGQHHRMFVTAADRDSESYRHFWEGLRRGDFNAGRFCRLDKRGHEVWINASYNPLLDRSGKAYRVVKYATDITAQVRQTADFEGRIDAIDKVMAVIEFSLDGTVLAANQNFLHVMGYRLEEIRGKHHGMFVDAGTRQSAAYRAFWDSLGRGAFDAGRYRRIGKDGREVWIQASYNPVLDEHGRPYKVVKYATDVTRQVIDSADADGRIRAIDKVMGVIEFDLQGNVLGANENFLTIMGYPAAEAIGQHHSVFVDAAYCASEEYRQFWAKLASGQFDAGRYRRLRKDGSTVWIQASYNPILDVSGRPYKVVKYATDVTDQVRSAERMRDLMLQTMSIAQNVQREAHHISVSNQELVSRVSTQSAAVAQTSSTIDQLAATVRANSENAGSARRMAEDSATVARRGAEVIADVVKTTAGIRSATDRIGQIIEVIDGIAFQTNILALNAAVEAARAGEQGRGFAVVATEVRSLAQRCSVSAREIRSLIDNATDQVGDGSRLAEQAGVVMQDMVTSVLRVTATVEQIAAASHDQALDISSANTALQSIGVQARDQAQMVGDLARSARVLEGDADALFALVNGDADGGADRAPVQVDAQAARRATAKVA</sequence>
<dbReference type="PROSITE" id="PS50112">
    <property type="entry name" value="PAS"/>
    <property type="match status" value="2"/>
</dbReference>
<dbReference type="Pfam" id="PF00015">
    <property type="entry name" value="MCPsignal"/>
    <property type="match status" value="1"/>
</dbReference>
<dbReference type="SMART" id="SM00091">
    <property type="entry name" value="PAS"/>
    <property type="match status" value="3"/>
</dbReference>
<dbReference type="InterPro" id="IPR001610">
    <property type="entry name" value="PAC"/>
</dbReference>
<dbReference type="InterPro" id="IPR004090">
    <property type="entry name" value="Chemotax_Me-accpt_rcpt"/>
</dbReference>
<dbReference type="AlphaFoldDB" id="Q3BUQ4"/>
<dbReference type="Gene3D" id="3.30.450.20">
    <property type="entry name" value="PAS domain"/>
    <property type="match status" value="3"/>
</dbReference>
<proteinExistence type="predicted"/>
<dbReference type="InterPro" id="IPR035965">
    <property type="entry name" value="PAS-like_dom_sf"/>
</dbReference>
<dbReference type="GO" id="GO:0006935">
    <property type="term" value="P:chemotaxis"/>
    <property type="evidence" value="ECO:0007669"/>
    <property type="project" value="InterPro"/>
</dbReference>
<dbReference type="PANTHER" id="PTHR24422:SF10">
    <property type="entry name" value="CHEMOTAXIS PROTEIN METHYLTRANSFERASE 2"/>
    <property type="match status" value="1"/>
</dbReference>
<dbReference type="CDD" id="cd00130">
    <property type="entry name" value="PAS"/>
    <property type="match status" value="3"/>
</dbReference>
<gene>
    <name evidence="6" type="ordered locus">XCV1778</name>
</gene>
<dbReference type="InterPro" id="IPR000700">
    <property type="entry name" value="PAS-assoc_C"/>
</dbReference>
<dbReference type="SMART" id="SM00283">
    <property type="entry name" value="MA"/>
    <property type="match status" value="1"/>
</dbReference>
<evidence type="ECO:0000313" key="7">
    <source>
        <dbReference type="Proteomes" id="UP000007069"/>
    </source>
</evidence>
<dbReference type="PRINTS" id="PR00260">
    <property type="entry name" value="CHEMTRNSDUCR"/>
</dbReference>
<dbReference type="HOGENOM" id="CLU_000445_107_26_6"/>
<evidence type="ECO:0000259" key="3">
    <source>
        <dbReference type="PROSITE" id="PS50111"/>
    </source>
</evidence>
<evidence type="ECO:0000256" key="2">
    <source>
        <dbReference type="PROSITE-ProRule" id="PRU00284"/>
    </source>
</evidence>
<dbReference type="GO" id="GO:0004888">
    <property type="term" value="F:transmembrane signaling receptor activity"/>
    <property type="evidence" value="ECO:0007669"/>
    <property type="project" value="InterPro"/>
</dbReference>
<dbReference type="InterPro" id="IPR000014">
    <property type="entry name" value="PAS"/>
</dbReference>
<dbReference type="Pfam" id="PF08447">
    <property type="entry name" value="PAS_3"/>
    <property type="match status" value="3"/>
</dbReference>
<dbReference type="STRING" id="456327.BJD11_13645"/>